<comment type="caution">
    <text evidence="1">The sequence shown here is derived from an EMBL/GenBank/DDBJ whole genome shotgun (WGS) entry which is preliminary data.</text>
</comment>
<evidence type="ECO:0000313" key="2">
    <source>
        <dbReference type="Proteomes" id="UP000290288"/>
    </source>
</evidence>
<evidence type="ECO:0000313" key="1">
    <source>
        <dbReference type="EMBL" id="RXW25046.1"/>
    </source>
</evidence>
<dbReference type="Proteomes" id="UP000290288">
    <property type="component" value="Unassembled WGS sequence"/>
</dbReference>
<keyword evidence="2" id="KW-1185">Reference proteome</keyword>
<dbReference type="STRING" id="2316362.A0A4Q2DZ47"/>
<gene>
    <name evidence="1" type="ORF">EST38_g807</name>
</gene>
<dbReference type="OrthoDB" id="3171058at2759"/>
<protein>
    <submittedName>
        <fullName evidence="1">Uncharacterized protein</fullName>
    </submittedName>
</protein>
<proteinExistence type="predicted"/>
<dbReference type="AlphaFoldDB" id="A0A4Q2DZ47"/>
<dbReference type="Gene3D" id="1.20.1280.50">
    <property type="match status" value="1"/>
</dbReference>
<dbReference type="EMBL" id="SDEE01000010">
    <property type="protein sequence ID" value="RXW25046.1"/>
    <property type="molecule type" value="Genomic_DNA"/>
</dbReference>
<name>A0A4Q2DZ47_9AGAR</name>
<accession>A0A4Q2DZ47</accession>
<sequence>MMQNIIERVQGFLIPFRCQFTDLRPTQQGSSVEASQPIRELPPEIWLEIFEFATYVHRSATIKPLDPFTVKRTSTNVMGVNTPVFALQTKLAIIAVCKSWRRLALPILYRHIVIRSPKRAERILEALQASRTTDPVQSQATGPINCGQWTRHIEVFTHSRGCASLKYLQSLFAIFRCCPNLQILSGTWIHLLPPEFLDAVSRMYGPSVEGLYWSETSDRIIRRQDRPITTSTTLAFLSAFSLSTANRLSLPRLHSFTVKPSTPNETDHYQLVQLLQVHGHSLVSVDISLPSLGDELESDSTAARRTVTHVNLDIFLQPDRCPNLASIVFPATSPIPSDHVHPSLRRIGIRGVKAETLYPDRPGDARDHLNAINSDRYPNLELIQTIGFLVEAAGDSLVKDIVIWWAEKFEKYGINFLDGEGVLWAYTEPDVTEGKDEEASSCLKTPVFPSSITSSSLNGTAIEHSDNKMMLP</sequence>
<reference evidence="1 2" key="1">
    <citation type="submission" date="2019-01" db="EMBL/GenBank/DDBJ databases">
        <title>Draft genome sequence of Psathyrella aberdarensis IHI B618.</title>
        <authorList>
            <person name="Buettner E."/>
            <person name="Kellner H."/>
        </authorList>
    </citation>
    <scope>NUCLEOTIDE SEQUENCE [LARGE SCALE GENOMIC DNA]</scope>
    <source>
        <strain evidence="1 2">IHI B618</strain>
    </source>
</reference>
<organism evidence="1 2">
    <name type="scientific">Candolleomyces aberdarensis</name>
    <dbReference type="NCBI Taxonomy" id="2316362"/>
    <lineage>
        <taxon>Eukaryota</taxon>
        <taxon>Fungi</taxon>
        <taxon>Dikarya</taxon>
        <taxon>Basidiomycota</taxon>
        <taxon>Agaricomycotina</taxon>
        <taxon>Agaricomycetes</taxon>
        <taxon>Agaricomycetidae</taxon>
        <taxon>Agaricales</taxon>
        <taxon>Agaricineae</taxon>
        <taxon>Psathyrellaceae</taxon>
        <taxon>Candolleomyces</taxon>
    </lineage>
</organism>